<dbReference type="OrthoDB" id="9803224at2"/>
<dbReference type="NCBIfam" id="NF007959">
    <property type="entry name" value="PRK10678.1"/>
    <property type="match status" value="1"/>
</dbReference>
<dbReference type="Gene3D" id="3.90.1170.40">
    <property type="entry name" value="Molybdopterin biosynthesis MoaE subunit"/>
    <property type="match status" value="1"/>
</dbReference>
<evidence type="ECO:0000313" key="15">
    <source>
        <dbReference type="Proteomes" id="UP000013047"/>
    </source>
</evidence>
<dbReference type="SUPFAM" id="SSF54690">
    <property type="entry name" value="Molybdopterin synthase subunit MoaE"/>
    <property type="match status" value="1"/>
</dbReference>
<dbReference type="CDD" id="cd00756">
    <property type="entry name" value="MoaE"/>
    <property type="match status" value="1"/>
</dbReference>
<feature type="region of interest" description="Disordered" evidence="13">
    <location>
        <begin position="145"/>
        <end position="177"/>
    </location>
</feature>
<keyword evidence="15" id="KW-1185">Reference proteome</keyword>
<dbReference type="EMBL" id="AMXF01000112">
    <property type="protein sequence ID" value="ENO96395.1"/>
    <property type="molecule type" value="Genomic_DNA"/>
</dbReference>
<evidence type="ECO:0000256" key="1">
    <source>
        <dbReference type="ARBA" id="ARBA00005046"/>
    </source>
</evidence>
<comment type="subunit">
    <text evidence="7">Heterotetramer of 2 MoaD subunits and 2 MoaE subunits. Also stable as homodimer. The enzyme changes between these two forms during catalysis.</text>
</comment>
<comment type="similarity">
    <text evidence="2">Belongs to the MoaE family.</text>
</comment>
<evidence type="ECO:0000256" key="6">
    <source>
        <dbReference type="ARBA" id="ARBA00023150"/>
    </source>
</evidence>
<dbReference type="RefSeq" id="WP_004366308.1">
    <property type="nucleotide sequence ID" value="NZ_AMXF01000112.1"/>
</dbReference>
<evidence type="ECO:0000256" key="4">
    <source>
        <dbReference type="ARBA" id="ARBA00013858"/>
    </source>
</evidence>
<comment type="pathway">
    <text evidence="1">Cofactor biosynthesis; molybdopterin biosynthesis.</text>
</comment>
<evidence type="ECO:0000256" key="11">
    <source>
        <dbReference type="ARBA" id="ARBA00032474"/>
    </source>
</evidence>
<dbReference type="InterPro" id="IPR036563">
    <property type="entry name" value="MoaE_sf"/>
</dbReference>
<gene>
    <name evidence="14" type="ORF">C667_14212</name>
</gene>
<dbReference type="GO" id="GO:0006777">
    <property type="term" value="P:Mo-molybdopterin cofactor biosynthetic process"/>
    <property type="evidence" value="ECO:0007669"/>
    <property type="project" value="UniProtKB-KW"/>
</dbReference>
<evidence type="ECO:0000256" key="3">
    <source>
        <dbReference type="ARBA" id="ARBA00011950"/>
    </source>
</evidence>
<evidence type="ECO:0000256" key="12">
    <source>
        <dbReference type="ARBA" id="ARBA00049878"/>
    </source>
</evidence>
<dbReference type="AlphaFoldDB" id="N6YXW6"/>
<evidence type="ECO:0000256" key="9">
    <source>
        <dbReference type="ARBA" id="ARBA00030407"/>
    </source>
</evidence>
<evidence type="ECO:0000256" key="8">
    <source>
        <dbReference type="ARBA" id="ARBA00029745"/>
    </source>
</evidence>
<keyword evidence="5" id="KW-0808">Transferase</keyword>
<evidence type="ECO:0000256" key="10">
    <source>
        <dbReference type="ARBA" id="ARBA00030781"/>
    </source>
</evidence>
<keyword evidence="6" id="KW-0501">Molybdenum cofactor biosynthesis</keyword>
<organism evidence="14 15">
    <name type="scientific">Thauera phenylacetica B4P</name>
    <dbReference type="NCBI Taxonomy" id="1234382"/>
    <lineage>
        <taxon>Bacteria</taxon>
        <taxon>Pseudomonadati</taxon>
        <taxon>Pseudomonadota</taxon>
        <taxon>Betaproteobacteria</taxon>
        <taxon>Rhodocyclales</taxon>
        <taxon>Zoogloeaceae</taxon>
        <taxon>Thauera</taxon>
    </lineage>
</organism>
<dbReference type="Proteomes" id="UP000013047">
    <property type="component" value="Unassembled WGS sequence"/>
</dbReference>
<dbReference type="FunFam" id="3.90.1170.40:FF:000001">
    <property type="entry name" value="Molybdopterin synthase catalytic subunit MoaE"/>
    <property type="match status" value="1"/>
</dbReference>
<feature type="compositionally biased region" description="Acidic residues" evidence="13">
    <location>
        <begin position="168"/>
        <end position="177"/>
    </location>
</feature>
<accession>N6YXW6</accession>
<sequence length="177" mass="19618">MVQARAQGAAEVSVQQEDFDVGAEIARLGEGRRDVGAVASFVGLVRDANDGSGVRAMTLEHYPGMTERALEEIVEQAKARWSLHAVRVIHRHGRLEPADRIVFVGVASAHRGEAFAACEFIMDYLKTQAPFWKCEETPQGARWVDARESDDSAAARWETVPAQAGQGEDWDDIERRR</sequence>
<dbReference type="EC" id="2.8.1.12" evidence="3"/>
<reference evidence="14 15" key="1">
    <citation type="submission" date="2012-09" db="EMBL/GenBank/DDBJ databases">
        <title>Draft Genome Sequences of 6 Strains from Genus Thauera.</title>
        <authorList>
            <person name="Liu B."/>
            <person name="Shapleigh J.P."/>
            <person name="Frostegard A.H."/>
        </authorList>
    </citation>
    <scope>NUCLEOTIDE SEQUENCE [LARGE SCALE GENOMIC DNA]</scope>
    <source>
        <strain evidence="14 15">B4P</strain>
    </source>
</reference>
<evidence type="ECO:0000256" key="2">
    <source>
        <dbReference type="ARBA" id="ARBA00005426"/>
    </source>
</evidence>
<comment type="caution">
    <text evidence="14">The sequence shown here is derived from an EMBL/GenBank/DDBJ whole genome shotgun (WGS) entry which is preliminary data.</text>
</comment>
<evidence type="ECO:0000256" key="7">
    <source>
        <dbReference type="ARBA" id="ARBA00026066"/>
    </source>
</evidence>
<evidence type="ECO:0000256" key="13">
    <source>
        <dbReference type="SAM" id="MobiDB-lite"/>
    </source>
</evidence>
<dbReference type="GO" id="GO:0030366">
    <property type="term" value="F:molybdopterin synthase activity"/>
    <property type="evidence" value="ECO:0007669"/>
    <property type="project" value="UniProtKB-EC"/>
</dbReference>
<name>N6YXW6_9RHOO</name>
<evidence type="ECO:0000313" key="14">
    <source>
        <dbReference type="EMBL" id="ENO96395.1"/>
    </source>
</evidence>
<proteinExistence type="inferred from homology"/>
<dbReference type="InterPro" id="IPR003448">
    <property type="entry name" value="Mopterin_biosynth_MoaE"/>
</dbReference>
<dbReference type="PANTHER" id="PTHR23404">
    <property type="entry name" value="MOLYBDOPTERIN SYNTHASE RELATED"/>
    <property type="match status" value="1"/>
</dbReference>
<protein>
    <recommendedName>
        <fullName evidence="4">Molybdopterin synthase catalytic subunit</fullName>
        <ecNumber evidence="3">2.8.1.12</ecNumber>
    </recommendedName>
    <alternativeName>
        <fullName evidence="10">MPT synthase subunit 2</fullName>
    </alternativeName>
    <alternativeName>
        <fullName evidence="8">Molybdenum cofactor biosynthesis protein E</fullName>
    </alternativeName>
    <alternativeName>
        <fullName evidence="9">Molybdopterin-converting factor large subunit</fullName>
    </alternativeName>
    <alternativeName>
        <fullName evidence="11">Molybdopterin-converting factor subunit 2</fullName>
    </alternativeName>
</protein>
<evidence type="ECO:0000256" key="5">
    <source>
        <dbReference type="ARBA" id="ARBA00022679"/>
    </source>
</evidence>
<dbReference type="Pfam" id="PF02391">
    <property type="entry name" value="MoaE"/>
    <property type="match status" value="1"/>
</dbReference>
<comment type="catalytic activity">
    <reaction evidence="12">
        <text>2 [molybdopterin-synthase sulfur-carrier protein]-C-terminal-Gly-aminoethanethioate + cyclic pyranopterin phosphate + H2O = molybdopterin + 2 [molybdopterin-synthase sulfur-carrier protein]-C-terminal Gly-Gly + 2 H(+)</text>
        <dbReference type="Rhea" id="RHEA:26333"/>
        <dbReference type="Rhea" id="RHEA-COMP:12202"/>
        <dbReference type="Rhea" id="RHEA-COMP:19907"/>
        <dbReference type="ChEBI" id="CHEBI:15377"/>
        <dbReference type="ChEBI" id="CHEBI:15378"/>
        <dbReference type="ChEBI" id="CHEBI:58698"/>
        <dbReference type="ChEBI" id="CHEBI:59648"/>
        <dbReference type="ChEBI" id="CHEBI:90778"/>
        <dbReference type="ChEBI" id="CHEBI:232372"/>
        <dbReference type="EC" id="2.8.1.12"/>
    </reaction>
</comment>
<dbReference type="UniPathway" id="UPA00344"/>